<evidence type="ECO:0000256" key="6">
    <source>
        <dbReference type="ARBA" id="ARBA00022723"/>
    </source>
</evidence>
<dbReference type="NCBIfam" id="TIGR00150">
    <property type="entry name" value="T6A_YjeE"/>
    <property type="match status" value="1"/>
</dbReference>
<keyword evidence="8" id="KW-0067">ATP-binding</keyword>
<dbReference type="PANTHER" id="PTHR33540:SF2">
    <property type="entry name" value="TRNA THREONYLCARBAMOYLADENOSINE BIOSYNTHESIS PROTEIN TSAE"/>
    <property type="match status" value="1"/>
</dbReference>
<evidence type="ECO:0000256" key="10">
    <source>
        <dbReference type="ARBA" id="ARBA00032441"/>
    </source>
</evidence>
<dbReference type="PANTHER" id="PTHR33540">
    <property type="entry name" value="TRNA THREONYLCARBAMOYLADENOSINE BIOSYNTHESIS PROTEIN TSAE"/>
    <property type="match status" value="1"/>
</dbReference>
<evidence type="ECO:0000256" key="3">
    <source>
        <dbReference type="ARBA" id="ARBA00019010"/>
    </source>
</evidence>
<dbReference type="Gene3D" id="3.40.50.300">
    <property type="entry name" value="P-loop containing nucleotide triphosphate hydrolases"/>
    <property type="match status" value="1"/>
</dbReference>
<keyword evidence="12" id="KW-1185">Reference proteome</keyword>
<evidence type="ECO:0000313" key="11">
    <source>
        <dbReference type="EMBL" id="VUZ84831.1"/>
    </source>
</evidence>
<evidence type="ECO:0000313" key="12">
    <source>
        <dbReference type="Proteomes" id="UP000334340"/>
    </source>
</evidence>
<evidence type="ECO:0000256" key="2">
    <source>
        <dbReference type="ARBA" id="ARBA00007599"/>
    </source>
</evidence>
<keyword evidence="4" id="KW-0963">Cytoplasm</keyword>
<sequence length="182" mass="19816">MLYEQGGRTVGAAVYHSASPEQTRALGEAVGRLADAGDVIGLIGELGTGKTLFVGGLARGLDVDPAAYVSSPTFAIMHRYRGRLPLYHIDLYRIESAEACASVGLDECLQGDGVAAIEWAEHGWGMLPKEMLTLRFRYTGSDTRVIEIVPVGDRYVRLVRELMRNPPNPHLQKEGTGGFEEQ</sequence>
<evidence type="ECO:0000256" key="4">
    <source>
        <dbReference type="ARBA" id="ARBA00022490"/>
    </source>
</evidence>
<comment type="similarity">
    <text evidence="2">Belongs to the TsaE family.</text>
</comment>
<proteinExistence type="inferred from homology"/>
<evidence type="ECO:0000256" key="7">
    <source>
        <dbReference type="ARBA" id="ARBA00022741"/>
    </source>
</evidence>
<accession>A0A564ZHN0</accession>
<keyword evidence="7" id="KW-0547">Nucleotide-binding</keyword>
<dbReference type="GO" id="GO:0005737">
    <property type="term" value="C:cytoplasm"/>
    <property type="evidence" value="ECO:0007669"/>
    <property type="project" value="UniProtKB-SubCell"/>
</dbReference>
<evidence type="ECO:0000256" key="8">
    <source>
        <dbReference type="ARBA" id="ARBA00022840"/>
    </source>
</evidence>
<keyword evidence="6" id="KW-0479">Metal-binding</keyword>
<dbReference type="SUPFAM" id="SSF52540">
    <property type="entry name" value="P-loop containing nucleoside triphosphate hydrolases"/>
    <property type="match status" value="1"/>
</dbReference>
<name>A0A564ZHN0_9BACT</name>
<dbReference type="Pfam" id="PF02367">
    <property type="entry name" value="TsaE"/>
    <property type="match status" value="1"/>
</dbReference>
<dbReference type="InterPro" id="IPR027417">
    <property type="entry name" value="P-loop_NTPase"/>
</dbReference>
<dbReference type="AlphaFoldDB" id="A0A564ZHN0"/>
<evidence type="ECO:0000256" key="9">
    <source>
        <dbReference type="ARBA" id="ARBA00022842"/>
    </source>
</evidence>
<dbReference type="GO" id="GO:0002949">
    <property type="term" value="P:tRNA threonylcarbamoyladenosine modification"/>
    <property type="evidence" value="ECO:0007669"/>
    <property type="project" value="InterPro"/>
</dbReference>
<organism evidence="11 12">
    <name type="scientific">Candidatus Methylomirabilis lanthanidiphila</name>
    <dbReference type="NCBI Taxonomy" id="2211376"/>
    <lineage>
        <taxon>Bacteria</taxon>
        <taxon>Candidatus Methylomirabilota</taxon>
        <taxon>Candidatus Methylomirabilia</taxon>
        <taxon>Candidatus Methylomirabilales</taxon>
        <taxon>Candidatus Methylomirabilaceae</taxon>
        <taxon>Candidatus Methylomirabilis</taxon>
    </lineage>
</organism>
<dbReference type="InterPro" id="IPR003442">
    <property type="entry name" value="T6A_TsaE"/>
</dbReference>
<dbReference type="Proteomes" id="UP000334340">
    <property type="component" value="Unassembled WGS sequence"/>
</dbReference>
<evidence type="ECO:0000256" key="1">
    <source>
        <dbReference type="ARBA" id="ARBA00004496"/>
    </source>
</evidence>
<evidence type="ECO:0000256" key="5">
    <source>
        <dbReference type="ARBA" id="ARBA00022694"/>
    </source>
</evidence>
<protein>
    <recommendedName>
        <fullName evidence="3">tRNA threonylcarbamoyladenosine biosynthesis protein TsaE</fullName>
    </recommendedName>
    <alternativeName>
        <fullName evidence="10">t(6)A37 threonylcarbamoyladenosine biosynthesis protein TsaE</fullName>
    </alternativeName>
</protein>
<comment type="subcellular location">
    <subcellularLocation>
        <location evidence="1">Cytoplasm</location>
    </subcellularLocation>
</comment>
<dbReference type="EMBL" id="CABIKM010000019">
    <property type="protein sequence ID" value="VUZ84831.1"/>
    <property type="molecule type" value="Genomic_DNA"/>
</dbReference>
<keyword evidence="5" id="KW-0819">tRNA processing</keyword>
<keyword evidence="9" id="KW-0460">Magnesium</keyword>
<dbReference type="GO" id="GO:0046872">
    <property type="term" value="F:metal ion binding"/>
    <property type="evidence" value="ECO:0007669"/>
    <property type="project" value="UniProtKB-KW"/>
</dbReference>
<dbReference type="GO" id="GO:0005524">
    <property type="term" value="F:ATP binding"/>
    <property type="evidence" value="ECO:0007669"/>
    <property type="project" value="UniProtKB-KW"/>
</dbReference>
<reference evidence="11 12" key="1">
    <citation type="submission" date="2019-07" db="EMBL/GenBank/DDBJ databases">
        <authorList>
            <person name="Cremers G."/>
        </authorList>
    </citation>
    <scope>NUCLEOTIDE SEQUENCE [LARGE SCALE GENOMIC DNA]</scope>
</reference>
<gene>
    <name evidence="11" type="primary">tsaE</name>
    <name evidence="11" type="ORF">MELA_01205</name>
</gene>